<protein>
    <submittedName>
        <fullName evidence="2">Uncharacterized protein</fullName>
    </submittedName>
</protein>
<feature type="region of interest" description="Disordered" evidence="1">
    <location>
        <begin position="142"/>
        <end position="161"/>
    </location>
</feature>
<sequence>MGRLQDDAKRLCLVDDLKKLKDHLHDSGLKALWHQFGARKAFNVNACPDPLKPRNVLLSPHWSINSHIALKFKKASATECGDRSKGITNTPVHCNHRFRLELDVVSNETAHAVTVMFDEIVKELVKYSAKALLHVVEDTNAEASNSVDEEPIEDKDGGTPN</sequence>
<proteinExistence type="predicted"/>
<gene>
    <name evidence="2" type="ORF">Tci_063272</name>
</gene>
<accession>A0A6L2P390</accession>
<evidence type="ECO:0000313" key="2">
    <source>
        <dbReference type="EMBL" id="GEU91294.1"/>
    </source>
</evidence>
<organism evidence="2">
    <name type="scientific">Tanacetum cinerariifolium</name>
    <name type="common">Dalmatian daisy</name>
    <name type="synonym">Chrysanthemum cinerariifolium</name>
    <dbReference type="NCBI Taxonomy" id="118510"/>
    <lineage>
        <taxon>Eukaryota</taxon>
        <taxon>Viridiplantae</taxon>
        <taxon>Streptophyta</taxon>
        <taxon>Embryophyta</taxon>
        <taxon>Tracheophyta</taxon>
        <taxon>Spermatophyta</taxon>
        <taxon>Magnoliopsida</taxon>
        <taxon>eudicotyledons</taxon>
        <taxon>Gunneridae</taxon>
        <taxon>Pentapetalae</taxon>
        <taxon>asterids</taxon>
        <taxon>campanulids</taxon>
        <taxon>Asterales</taxon>
        <taxon>Asteraceae</taxon>
        <taxon>Asteroideae</taxon>
        <taxon>Anthemideae</taxon>
        <taxon>Anthemidinae</taxon>
        <taxon>Tanacetum</taxon>
    </lineage>
</organism>
<dbReference type="AlphaFoldDB" id="A0A6L2P390"/>
<evidence type="ECO:0000256" key="1">
    <source>
        <dbReference type="SAM" id="MobiDB-lite"/>
    </source>
</evidence>
<comment type="caution">
    <text evidence="2">The sequence shown here is derived from an EMBL/GenBank/DDBJ whole genome shotgun (WGS) entry which is preliminary data.</text>
</comment>
<name>A0A6L2P390_TANCI</name>
<dbReference type="EMBL" id="BKCJ010010373">
    <property type="protein sequence ID" value="GEU91294.1"/>
    <property type="molecule type" value="Genomic_DNA"/>
</dbReference>
<reference evidence="2" key="1">
    <citation type="journal article" date="2019" name="Sci. Rep.">
        <title>Draft genome of Tanacetum cinerariifolium, the natural source of mosquito coil.</title>
        <authorList>
            <person name="Yamashiro T."/>
            <person name="Shiraishi A."/>
            <person name="Satake H."/>
            <person name="Nakayama K."/>
        </authorList>
    </citation>
    <scope>NUCLEOTIDE SEQUENCE</scope>
</reference>